<dbReference type="EC" id="3.2.1.21" evidence="6"/>
<dbReference type="Gene3D" id="3.40.50.1700">
    <property type="entry name" value="Glycoside hydrolase family 3 C-terminal domain"/>
    <property type="match status" value="1"/>
</dbReference>
<dbReference type="PANTHER" id="PTHR30620:SF123">
    <property type="entry name" value="BETA-XYLOSIDASE"/>
    <property type="match status" value="1"/>
</dbReference>
<evidence type="ECO:0000256" key="2">
    <source>
        <dbReference type="ARBA" id="ARBA00022801"/>
    </source>
</evidence>
<dbReference type="PRINTS" id="PR00133">
    <property type="entry name" value="GLHYDRLASE3"/>
</dbReference>
<evidence type="ECO:0000256" key="4">
    <source>
        <dbReference type="SAM" id="SignalP"/>
    </source>
</evidence>
<dbReference type="Pfam" id="PF14310">
    <property type="entry name" value="Fn3-like"/>
    <property type="match status" value="1"/>
</dbReference>
<dbReference type="HOGENOM" id="CLU_004542_5_1_10"/>
<dbReference type="PROSITE" id="PS00775">
    <property type="entry name" value="GLYCOSYL_HYDROL_F3"/>
    <property type="match status" value="1"/>
</dbReference>
<dbReference type="Pfam" id="PF00933">
    <property type="entry name" value="Glyco_hydro_3"/>
    <property type="match status" value="1"/>
</dbReference>
<dbReference type="eggNOG" id="COG1472">
    <property type="taxonomic scope" value="Bacteria"/>
</dbReference>
<feature type="signal peptide" evidence="4">
    <location>
        <begin position="1"/>
        <end position="22"/>
    </location>
</feature>
<accession>E7RNR3</accession>
<dbReference type="SMART" id="SM01217">
    <property type="entry name" value="Fn3_like"/>
    <property type="match status" value="1"/>
</dbReference>
<dbReference type="FunFam" id="2.60.40.10:FF:000495">
    <property type="entry name" value="Periplasmic beta-glucosidase"/>
    <property type="match status" value="1"/>
</dbReference>
<dbReference type="InterPro" id="IPR001764">
    <property type="entry name" value="Glyco_hydro_3_N"/>
</dbReference>
<evidence type="ECO:0000256" key="3">
    <source>
        <dbReference type="RuleBase" id="RU361161"/>
    </source>
</evidence>
<dbReference type="InterPro" id="IPR036962">
    <property type="entry name" value="Glyco_hydro_3_N_sf"/>
</dbReference>
<protein>
    <submittedName>
        <fullName evidence="6">Glycosyl hydrolase family 3 C-terminal domain protein</fullName>
        <ecNumber evidence="6">3.2.1.21</ecNumber>
    </submittedName>
</protein>
<organism evidence="6 7">
    <name type="scientific">Hoylesella oralis ATCC 33269</name>
    <dbReference type="NCBI Taxonomy" id="873533"/>
    <lineage>
        <taxon>Bacteria</taxon>
        <taxon>Pseudomonadati</taxon>
        <taxon>Bacteroidota</taxon>
        <taxon>Bacteroidia</taxon>
        <taxon>Bacteroidales</taxon>
        <taxon>Prevotellaceae</taxon>
        <taxon>Hoylesella</taxon>
    </lineage>
</organism>
<keyword evidence="2 3" id="KW-0378">Hydrolase</keyword>
<evidence type="ECO:0000313" key="7">
    <source>
        <dbReference type="Proteomes" id="UP000005580"/>
    </source>
</evidence>
<dbReference type="SUPFAM" id="SSF52279">
    <property type="entry name" value="Beta-D-glucan exohydrolase, C-terminal domain"/>
    <property type="match status" value="1"/>
</dbReference>
<dbReference type="Gene3D" id="2.60.40.10">
    <property type="entry name" value="Immunoglobulins"/>
    <property type="match status" value="1"/>
</dbReference>
<dbReference type="FunFam" id="3.40.50.1700:FF:000016">
    <property type="entry name" value="Periplasmic beta-glucosidase, xylosidase/arabinosidase"/>
    <property type="match status" value="1"/>
</dbReference>
<dbReference type="InterPro" id="IPR013783">
    <property type="entry name" value="Ig-like_fold"/>
</dbReference>
<comment type="similarity">
    <text evidence="1 3">Belongs to the glycosyl hydrolase 3 family.</text>
</comment>
<dbReference type="InterPro" id="IPR026891">
    <property type="entry name" value="Fn3-like"/>
</dbReference>
<dbReference type="InterPro" id="IPR019800">
    <property type="entry name" value="Glyco_hydro_3_AS"/>
</dbReference>
<dbReference type="AlphaFoldDB" id="E7RNR3"/>
<dbReference type="InterPro" id="IPR051915">
    <property type="entry name" value="Cellulose_Degrad_GH3"/>
</dbReference>
<dbReference type="Proteomes" id="UP000005580">
    <property type="component" value="Unassembled WGS sequence"/>
</dbReference>
<dbReference type="GO" id="GO:0008422">
    <property type="term" value="F:beta-glucosidase activity"/>
    <property type="evidence" value="ECO:0007669"/>
    <property type="project" value="UniProtKB-EC"/>
</dbReference>
<evidence type="ECO:0000259" key="5">
    <source>
        <dbReference type="SMART" id="SM01217"/>
    </source>
</evidence>
<sequence length="779" mass="85326">MNAMSKKLNLIIFLCCAMNITAKNILPYKNPALSVEVRVNDLIKRMTLEEKVGQLLCTLAWDYYYIDGKAVKVSQKFKKELQEKQMGMLWATFRADPWTKKTLANGLNPELAAKAGNALQRYVIENTRLGIPLFLAEEAPHGHMAIGATVFPTGLGMAATWSTDVIEQAGVIIAKEIRLQGGHISYGPVLDLAHEPRWSRVEETMGEDPVLSGTIAVAQVKGLGAGDITKPFATIATLKHFIAYGIPESGQNGAPSIIGTRDLLDNFLPPFRRAIDAGALSVMTSYNSMDGIPCTSNGHLLTEILRNQWGFKGFVVSDLYSIDGIYGTHHTVSSLQEAGIEALRAGVDVDLGANAFALLCDAVRQGRVSEAAIDEAVLRILRMKIEMGLFEHPYVNPKTAKTGVRTAENIQVAKRVAEESITLLKNSNKLLPLSKNIKIAVIGPNADNRYNMLGDYTAPQQDSNVKTILDGIRSKLSPSQITYVKGCSIRDTVFNEIGEAVRAAREADVIVVAVGGSSARDFKTSYQETGAAITSSKVVSDMESGEGFDRASLSLMGIQSRLLQSLKETGKPMVVIYIEGRPLDKTWASEQADALLTAYYPGQEGGNAIANVLFGDYNPAGRLPITVPRSVGQLPVYYNKKRPVVHNYVEMASTPLYPFGYGLSYTSFDYSHLNITKKSEEEYEVSFDIRNSGERDGDEVAQLYISDKVASVVQPVKQLKGFARIHLKKGETKRITLILKKDDLSITDRNMERVVEAGDFEIQIGSSSEDIRLKAKLTI</sequence>
<dbReference type="Pfam" id="PF01915">
    <property type="entry name" value="Glyco_hydro_3_C"/>
    <property type="match status" value="1"/>
</dbReference>
<proteinExistence type="inferred from homology"/>
<dbReference type="InterPro" id="IPR017853">
    <property type="entry name" value="GH"/>
</dbReference>
<evidence type="ECO:0000256" key="1">
    <source>
        <dbReference type="ARBA" id="ARBA00005336"/>
    </source>
</evidence>
<dbReference type="SUPFAM" id="SSF51445">
    <property type="entry name" value="(Trans)glycosidases"/>
    <property type="match status" value="1"/>
</dbReference>
<dbReference type="EMBL" id="AEPE02000003">
    <property type="protein sequence ID" value="EFZ37356.1"/>
    <property type="molecule type" value="Genomic_DNA"/>
</dbReference>
<dbReference type="STRING" id="28134.SAMN05444288_2336"/>
<gene>
    <name evidence="6" type="primary">bglX2</name>
    <name evidence="6" type="ORF">HMPREF0663_10814</name>
</gene>
<feature type="chain" id="PRO_5003221563" evidence="4">
    <location>
        <begin position="23"/>
        <end position="779"/>
    </location>
</feature>
<dbReference type="GO" id="GO:0009251">
    <property type="term" value="P:glucan catabolic process"/>
    <property type="evidence" value="ECO:0007669"/>
    <property type="project" value="TreeGrafter"/>
</dbReference>
<keyword evidence="3 6" id="KW-0326">Glycosidase</keyword>
<keyword evidence="7" id="KW-1185">Reference proteome</keyword>
<keyword evidence="4" id="KW-0732">Signal</keyword>
<comment type="caution">
    <text evidence="6">The sequence shown here is derived from an EMBL/GenBank/DDBJ whole genome shotgun (WGS) entry which is preliminary data.</text>
</comment>
<dbReference type="InterPro" id="IPR036881">
    <property type="entry name" value="Glyco_hydro_3_C_sf"/>
</dbReference>
<name>E7RNR3_9BACT</name>
<dbReference type="InterPro" id="IPR002772">
    <property type="entry name" value="Glyco_hydro_3_C"/>
</dbReference>
<evidence type="ECO:0000313" key="6">
    <source>
        <dbReference type="EMBL" id="EFZ37356.1"/>
    </source>
</evidence>
<dbReference type="PANTHER" id="PTHR30620">
    <property type="entry name" value="PERIPLASMIC BETA-GLUCOSIDASE-RELATED"/>
    <property type="match status" value="1"/>
</dbReference>
<reference evidence="6" key="1">
    <citation type="submission" date="2011-01" db="EMBL/GenBank/DDBJ databases">
        <authorList>
            <person name="Muzny D."/>
            <person name="Qin X."/>
            <person name="Buhay C."/>
            <person name="Dugan-Rocha S."/>
            <person name="Ding Y."/>
            <person name="Chen G."/>
            <person name="Hawes A."/>
            <person name="Holder M."/>
            <person name="Jhangiani S."/>
            <person name="Johnson A."/>
            <person name="Khan Z."/>
            <person name="Li Z."/>
            <person name="Liu W."/>
            <person name="Liu X."/>
            <person name="Perez L."/>
            <person name="Shen H."/>
            <person name="Wang Q."/>
            <person name="Watt J."/>
            <person name="Xi L."/>
            <person name="Xin Y."/>
            <person name="Zhou J."/>
            <person name="Deng J."/>
            <person name="Jiang H."/>
            <person name="Liu Y."/>
            <person name="Qu J."/>
            <person name="Song X.-Z."/>
            <person name="Zhang L."/>
            <person name="Villasana D."/>
            <person name="Johnson A."/>
            <person name="Liu J."/>
            <person name="Liyanage D."/>
            <person name="Lorensuhewa L."/>
            <person name="Robinson T."/>
            <person name="Song A."/>
            <person name="Song B.-B."/>
            <person name="Dinh H."/>
            <person name="Thornton R."/>
            <person name="Coyle M."/>
            <person name="Francisco L."/>
            <person name="Jackson L."/>
            <person name="Javaid M."/>
            <person name="Korchina V."/>
            <person name="Kovar C."/>
            <person name="Mata R."/>
            <person name="Mathew T."/>
            <person name="Ngo R."/>
            <person name="Nguyen L."/>
            <person name="Nguyen N."/>
            <person name="Okwuonu G."/>
            <person name="Ongeri F."/>
            <person name="Pham C."/>
            <person name="Simmons D."/>
            <person name="Wilczek-Boney K."/>
            <person name="Hale W."/>
            <person name="Jakkamsetti A."/>
            <person name="Pham P."/>
            <person name="Ruth R."/>
            <person name="San Lucas F."/>
            <person name="Warren J."/>
            <person name="Zhang J."/>
            <person name="Zhao Z."/>
            <person name="Zhou C."/>
            <person name="Zhu D."/>
            <person name="Lee S."/>
            <person name="Bess C."/>
            <person name="Blankenburg K."/>
            <person name="Forbes L."/>
            <person name="Fu Q."/>
            <person name="Gubbala S."/>
            <person name="Hirani K."/>
            <person name="Jayaseelan J.C."/>
            <person name="Lara F."/>
            <person name="Munidasa M."/>
            <person name="Palculict T."/>
            <person name="Patil S."/>
            <person name="Pu L.-L."/>
            <person name="Saada N."/>
            <person name="Tang L."/>
            <person name="Weissenberger G."/>
            <person name="Zhu Y."/>
            <person name="Hemphill L."/>
            <person name="Shang Y."/>
            <person name="Youmans B."/>
            <person name="Ayvaz T."/>
            <person name="Ross M."/>
            <person name="Santibanez J."/>
            <person name="Aqrawi P."/>
            <person name="Gross S."/>
            <person name="Joshi V."/>
            <person name="Fowler G."/>
            <person name="Nazareth L."/>
            <person name="Reid J."/>
            <person name="Worley K."/>
            <person name="Petrosino J."/>
            <person name="Highlander S."/>
            <person name="Gibbs R."/>
        </authorList>
    </citation>
    <scope>NUCLEOTIDE SEQUENCE [LARGE SCALE GENOMIC DNA]</scope>
    <source>
        <strain evidence="6">ATCC 33269</strain>
    </source>
</reference>
<dbReference type="Gene3D" id="3.20.20.300">
    <property type="entry name" value="Glycoside hydrolase, family 3, N-terminal domain"/>
    <property type="match status" value="1"/>
</dbReference>
<feature type="domain" description="Fibronectin type III-like" evidence="5">
    <location>
        <begin position="699"/>
        <end position="768"/>
    </location>
</feature>